<dbReference type="EMBL" id="VSRR010012676">
    <property type="protein sequence ID" value="MPC54837.1"/>
    <property type="molecule type" value="Genomic_DNA"/>
</dbReference>
<organism evidence="2 3">
    <name type="scientific">Portunus trituberculatus</name>
    <name type="common">Swimming crab</name>
    <name type="synonym">Neptunus trituberculatus</name>
    <dbReference type="NCBI Taxonomy" id="210409"/>
    <lineage>
        <taxon>Eukaryota</taxon>
        <taxon>Metazoa</taxon>
        <taxon>Ecdysozoa</taxon>
        <taxon>Arthropoda</taxon>
        <taxon>Crustacea</taxon>
        <taxon>Multicrustacea</taxon>
        <taxon>Malacostraca</taxon>
        <taxon>Eumalacostraca</taxon>
        <taxon>Eucarida</taxon>
        <taxon>Decapoda</taxon>
        <taxon>Pleocyemata</taxon>
        <taxon>Brachyura</taxon>
        <taxon>Eubrachyura</taxon>
        <taxon>Portunoidea</taxon>
        <taxon>Portunidae</taxon>
        <taxon>Portuninae</taxon>
        <taxon>Portunus</taxon>
    </lineage>
</organism>
<dbReference type="AlphaFoldDB" id="A0A5B7GBV3"/>
<comment type="caution">
    <text evidence="2">The sequence shown here is derived from an EMBL/GenBank/DDBJ whole genome shotgun (WGS) entry which is preliminary data.</text>
</comment>
<evidence type="ECO:0000313" key="2">
    <source>
        <dbReference type="EMBL" id="MPC54837.1"/>
    </source>
</evidence>
<keyword evidence="1" id="KW-1133">Transmembrane helix</keyword>
<name>A0A5B7GBV3_PORTR</name>
<evidence type="ECO:0000256" key="1">
    <source>
        <dbReference type="SAM" id="Phobius"/>
    </source>
</evidence>
<keyword evidence="1" id="KW-0812">Transmembrane</keyword>
<proteinExistence type="predicted"/>
<feature type="transmembrane region" description="Helical" evidence="1">
    <location>
        <begin position="100"/>
        <end position="118"/>
    </location>
</feature>
<keyword evidence="3" id="KW-1185">Reference proteome</keyword>
<dbReference type="Proteomes" id="UP000324222">
    <property type="component" value="Unassembled WGS sequence"/>
</dbReference>
<evidence type="ECO:0000313" key="3">
    <source>
        <dbReference type="Proteomes" id="UP000324222"/>
    </source>
</evidence>
<reference evidence="2 3" key="1">
    <citation type="submission" date="2019-05" db="EMBL/GenBank/DDBJ databases">
        <title>Another draft genome of Portunus trituberculatus and its Hox gene families provides insights of decapod evolution.</title>
        <authorList>
            <person name="Jeong J.-H."/>
            <person name="Song I."/>
            <person name="Kim S."/>
            <person name="Choi T."/>
            <person name="Kim D."/>
            <person name="Ryu S."/>
            <person name="Kim W."/>
        </authorList>
    </citation>
    <scope>NUCLEOTIDE SEQUENCE [LARGE SCALE GENOMIC DNA]</scope>
    <source>
        <tissue evidence="2">Muscle</tissue>
    </source>
</reference>
<gene>
    <name evidence="2" type="ORF">E2C01_048766</name>
</gene>
<accession>A0A5B7GBV3</accession>
<sequence>MRFLRLRFVGFSSGVHHIWFSPEHQPGELNSLLWHSNHSNNLPVNSLNSQARARLDLLTLAMPGQHVTIVLTSISGEVVFYRLINSNVMYFSHISSLHHQKVICFCIACLFWYLFFLCY</sequence>
<protein>
    <submittedName>
        <fullName evidence="2">Uncharacterized protein</fullName>
    </submittedName>
</protein>
<keyword evidence="1" id="KW-0472">Membrane</keyword>